<reference evidence="6 7" key="1">
    <citation type="journal article" date="2016" name="PLoS ONE">
        <title>Sequence Assembly of Yarrowia lipolytica Strain W29/CLIB89 Shows Transposable Element Diversity.</title>
        <authorList>
            <person name="Magnan C."/>
            <person name="Yu J."/>
            <person name="Chang I."/>
            <person name="Jahn E."/>
            <person name="Kanomata Y."/>
            <person name="Wu J."/>
            <person name="Zeller M."/>
            <person name="Oakes M."/>
            <person name="Baldi P."/>
            <person name="Sandmeyer S."/>
        </authorList>
    </citation>
    <scope>NUCLEOTIDE SEQUENCE [LARGE SCALE GENOMIC DNA]</scope>
    <source>
        <strain evidence="7">CLIB89(W29)</strain>
    </source>
</reference>
<evidence type="ECO:0000313" key="7">
    <source>
        <dbReference type="Proteomes" id="UP000182444"/>
    </source>
</evidence>
<evidence type="ECO:0000256" key="3">
    <source>
        <dbReference type="RuleBase" id="RU363067"/>
    </source>
</evidence>
<dbReference type="InterPro" id="IPR036971">
    <property type="entry name" value="PDEase_catalytic_dom_sf"/>
</dbReference>
<feature type="region of interest" description="Disordered" evidence="4">
    <location>
        <begin position="147"/>
        <end position="175"/>
    </location>
</feature>
<dbReference type="InterPro" id="IPR002073">
    <property type="entry name" value="PDEase_catalytic_dom"/>
</dbReference>
<dbReference type="GO" id="GO:0046872">
    <property type="term" value="F:metal ion binding"/>
    <property type="evidence" value="ECO:0007669"/>
    <property type="project" value="UniProtKB-KW"/>
</dbReference>
<feature type="domain" description="PDEase" evidence="5">
    <location>
        <begin position="272"/>
        <end position="626"/>
    </location>
</feature>
<dbReference type="RefSeq" id="XP_499860.2">
    <property type="nucleotide sequence ID" value="XM_499860.3"/>
</dbReference>
<comment type="similarity">
    <text evidence="3">Belongs to the cyclic nucleotide phosphodiesterase family.</text>
</comment>
<dbReference type="eggNOG" id="KOG3689">
    <property type="taxonomic scope" value="Eukaryota"/>
</dbReference>
<dbReference type="PROSITE" id="PS51845">
    <property type="entry name" value="PDEASE_I_2"/>
    <property type="match status" value="1"/>
</dbReference>
<dbReference type="GeneID" id="2906114"/>
<gene>
    <name evidence="6" type="ORF">YALI1_A07575g</name>
</gene>
<dbReference type="SUPFAM" id="SSF109604">
    <property type="entry name" value="HD-domain/PDEase-like"/>
    <property type="match status" value="1"/>
</dbReference>
<protein>
    <recommendedName>
        <fullName evidence="3">Phosphodiesterase</fullName>
        <ecNumber evidence="3">3.1.4.-</ecNumber>
    </recommendedName>
</protein>
<dbReference type="InterPro" id="IPR023174">
    <property type="entry name" value="PDEase_CS"/>
</dbReference>
<dbReference type="VEuPathDB" id="FungiDB:YALI1_A07575g"/>
<comment type="cofactor">
    <cofactor evidence="3">
        <name>a divalent metal cation</name>
        <dbReference type="ChEBI" id="CHEBI:60240"/>
    </cofactor>
    <text evidence="3">Binds 2 divalent metal cations per subunit. Site 1 may preferentially bind zinc ions, while site 2 has a preference for magnesium and/or manganese ions.</text>
</comment>
<evidence type="ECO:0000313" key="6">
    <source>
        <dbReference type="EMBL" id="AOW00380.1"/>
    </source>
</evidence>
<feature type="compositionally biased region" description="Basic and acidic residues" evidence="4">
    <location>
        <begin position="147"/>
        <end position="162"/>
    </location>
</feature>
<dbReference type="PROSITE" id="PS00126">
    <property type="entry name" value="PDEASE_I_1"/>
    <property type="match status" value="1"/>
</dbReference>
<dbReference type="Gene3D" id="1.10.1300.10">
    <property type="entry name" value="3'5'-cyclic nucleotide phosphodiesterase, catalytic domain"/>
    <property type="match status" value="1"/>
</dbReference>
<proteinExistence type="inferred from homology"/>
<dbReference type="GO" id="GO:0004114">
    <property type="term" value="F:3',5'-cyclic-nucleotide phosphodiesterase activity"/>
    <property type="evidence" value="ECO:0007669"/>
    <property type="project" value="InterPro"/>
</dbReference>
<evidence type="ECO:0000256" key="1">
    <source>
        <dbReference type="ARBA" id="ARBA00022723"/>
    </source>
</evidence>
<dbReference type="InterPro" id="IPR003607">
    <property type="entry name" value="HD/PDEase_dom"/>
</dbReference>
<evidence type="ECO:0000259" key="5">
    <source>
        <dbReference type="PROSITE" id="PS51845"/>
    </source>
</evidence>
<evidence type="ECO:0000256" key="2">
    <source>
        <dbReference type="ARBA" id="ARBA00022801"/>
    </source>
</evidence>
<dbReference type="Proteomes" id="UP000182444">
    <property type="component" value="Chromosome 1A"/>
</dbReference>
<keyword evidence="1 3" id="KW-0479">Metal-binding</keyword>
<name>A0A1D8N456_YARLL</name>
<keyword evidence="2 3" id="KW-0378">Hydrolase</keyword>
<dbReference type="EC" id="3.1.4.-" evidence="3"/>
<accession>A0A1D8N456</accession>
<organism evidence="6 7">
    <name type="scientific">Yarrowia lipolytica</name>
    <name type="common">Candida lipolytica</name>
    <dbReference type="NCBI Taxonomy" id="4952"/>
    <lineage>
        <taxon>Eukaryota</taxon>
        <taxon>Fungi</taxon>
        <taxon>Dikarya</taxon>
        <taxon>Ascomycota</taxon>
        <taxon>Saccharomycotina</taxon>
        <taxon>Dipodascomycetes</taxon>
        <taxon>Dipodascales</taxon>
        <taxon>Dipodascales incertae sedis</taxon>
        <taxon>Yarrowia</taxon>
    </lineage>
</organism>
<feature type="compositionally biased region" description="Polar residues" evidence="4">
    <location>
        <begin position="67"/>
        <end position="87"/>
    </location>
</feature>
<dbReference type="CDD" id="cd00077">
    <property type="entry name" value="HDc"/>
    <property type="match status" value="1"/>
</dbReference>
<dbReference type="AlphaFoldDB" id="A0A1D8N456"/>
<feature type="compositionally biased region" description="Basic residues" evidence="4">
    <location>
        <begin position="163"/>
        <end position="173"/>
    </location>
</feature>
<dbReference type="SMART" id="SM00471">
    <property type="entry name" value="HDc"/>
    <property type="match status" value="1"/>
</dbReference>
<evidence type="ECO:0000256" key="4">
    <source>
        <dbReference type="SAM" id="MobiDB-lite"/>
    </source>
</evidence>
<feature type="compositionally biased region" description="Low complexity" evidence="4">
    <location>
        <begin position="40"/>
        <end position="56"/>
    </location>
</feature>
<dbReference type="GO" id="GO:0007165">
    <property type="term" value="P:signal transduction"/>
    <property type="evidence" value="ECO:0007669"/>
    <property type="project" value="InterPro"/>
</dbReference>
<dbReference type="KEGG" id="yli:2906114"/>
<feature type="region of interest" description="Disordered" evidence="4">
    <location>
        <begin position="32"/>
        <end position="87"/>
    </location>
</feature>
<dbReference type="EMBL" id="CP017553">
    <property type="protein sequence ID" value="AOW00380.1"/>
    <property type="molecule type" value="Genomic_DNA"/>
</dbReference>
<sequence length="626" mass="70861">MAMKYDGAIYLDPSLAPDNVLCQDRPSFFSWQSRTDTHSNKSTSTSTITKPTASITNNRSRFVPVGTGSNQGSLYENNSNDSNNVSKPISQELHEQNVAVLQDFANELVLTDSPKHVFDIIASTNKPERKTPSLLIAIDVTQYYTNHDDSAPHENGHSDAHHINHNHHSHNHKPPVSARSIISQIYIYFHHLPISIVAISRDGAVCDVQLYSSGVDFVGPNPLKREILEATVQEKSVFLQTMSHHVDRIKLRVGLSDNKRRQNLLRHLVIDGRNDLQLLLQFDHGFSYTEADLEAARERIADWDYDPFELSYDELVIMALVMFQYILSLPGLEPYRLEEPELVRFLIMMRDAYHHENPYHNFRHAIDVMQATFQFLIRLGCLPPPLFKRAPNCSMIPPIGPAVFTPAESLVVIIAAIGHDISHPGVTNAFLVSSHSPMAQVFNDKSVLESYHACVLNRVLNIFWPATQEPHLKKLIVESVLATDMAQHFNYVDRWNELSARCRSKGKGRCNEERGNLSPADRQLVGSMIMKCADVSNVTRRLDLAEKWGRVLQCEFSEVKDVETDCNVQTLPPNCGKNANLAQSQVSFLNIFAYPLFQQFSDAFPEFGYAFKTLQENKAVWESRLV</sequence>
<dbReference type="PANTHER" id="PTHR11347">
    <property type="entry name" value="CYCLIC NUCLEOTIDE PHOSPHODIESTERASE"/>
    <property type="match status" value="1"/>
</dbReference>
<dbReference type="Pfam" id="PF00233">
    <property type="entry name" value="PDEase_I"/>
    <property type="match status" value="1"/>
</dbReference>
<dbReference type="VEuPathDB" id="FungiDB:YALI0_A08041g"/>